<evidence type="ECO:0000313" key="3">
    <source>
        <dbReference type="Proteomes" id="UP000245956"/>
    </source>
</evidence>
<sequence>MYATFVTEDDAERDARMGSSTSAGRRVVFMQRATDGEAELACVGADQLWTRCAAVFDVEWRSLCHCEVGRSARGGAVSPAAIGWLGGFWGDDDPGGGWVAVQAFVILRGCFAPPTHLALTPSCWAARAALALGAGPLRWLVGLCGGVSALALGVVRGLSATWERAFLAADSEIMRLLPLRAVSLAFFPFGAKMRDPFVGTIRCGTESSLAIDRHPDEYCDCRSKALAHPSSIPLSDPAPYCCILAHDDKDDPTGPSSLPQKPPRDTAKPAAEPTADDASKGMRRNGWAEISPDLQNTKRKPGFAAATNDAAGCCRTCRLAGWLAASPHRVFARCHRDDVLPCID</sequence>
<comment type="caution">
    <text evidence="2">The sequence shown here is derived from an EMBL/GenBank/DDBJ whole genome shotgun (WGS) entry which is preliminary data.</text>
</comment>
<reference evidence="2 3" key="1">
    <citation type="journal article" date="2016" name="Front. Microbiol.">
        <title>Genome and transcriptome sequences reveal the specific parasitism of the nematophagous Purpureocillium lilacinum 36-1.</title>
        <authorList>
            <person name="Xie J."/>
            <person name="Li S."/>
            <person name="Mo C."/>
            <person name="Xiao X."/>
            <person name="Peng D."/>
            <person name="Wang G."/>
            <person name="Xiao Y."/>
        </authorList>
    </citation>
    <scope>NUCLEOTIDE SEQUENCE [LARGE SCALE GENOMIC DNA]</scope>
    <source>
        <strain evidence="2 3">36-1</strain>
    </source>
</reference>
<organism evidence="2 3">
    <name type="scientific">Purpureocillium lilacinum</name>
    <name type="common">Paecilomyces lilacinus</name>
    <dbReference type="NCBI Taxonomy" id="33203"/>
    <lineage>
        <taxon>Eukaryota</taxon>
        <taxon>Fungi</taxon>
        <taxon>Dikarya</taxon>
        <taxon>Ascomycota</taxon>
        <taxon>Pezizomycotina</taxon>
        <taxon>Sordariomycetes</taxon>
        <taxon>Hypocreomycetidae</taxon>
        <taxon>Hypocreales</taxon>
        <taxon>Ophiocordycipitaceae</taxon>
        <taxon>Purpureocillium</taxon>
    </lineage>
</organism>
<evidence type="ECO:0000313" key="2">
    <source>
        <dbReference type="EMBL" id="PWI73384.1"/>
    </source>
</evidence>
<feature type="region of interest" description="Disordered" evidence="1">
    <location>
        <begin position="250"/>
        <end position="300"/>
    </location>
</feature>
<proteinExistence type="predicted"/>
<gene>
    <name evidence="2" type="ORF">PCL_10399</name>
</gene>
<dbReference type="AlphaFoldDB" id="A0A2U3EFT3"/>
<accession>A0A2U3EFT3</accession>
<name>A0A2U3EFT3_PURLI</name>
<dbReference type="EMBL" id="LCWV01000005">
    <property type="protein sequence ID" value="PWI73384.1"/>
    <property type="molecule type" value="Genomic_DNA"/>
</dbReference>
<protein>
    <submittedName>
        <fullName evidence="2">Uncharacterized protein</fullName>
    </submittedName>
</protein>
<evidence type="ECO:0000256" key="1">
    <source>
        <dbReference type="SAM" id="MobiDB-lite"/>
    </source>
</evidence>
<dbReference type="Proteomes" id="UP000245956">
    <property type="component" value="Unassembled WGS sequence"/>
</dbReference>